<reference evidence="11" key="2">
    <citation type="submission" date="2021-08" db="EMBL/GenBank/DDBJ databases">
        <authorList>
            <person name="Eriksson T."/>
        </authorList>
    </citation>
    <scope>NUCLEOTIDE SEQUENCE</scope>
    <source>
        <strain evidence="11">Stoneville</strain>
        <tissue evidence="11">Whole head</tissue>
    </source>
</reference>
<feature type="transmembrane region" description="Helical" evidence="10">
    <location>
        <begin position="131"/>
        <end position="151"/>
    </location>
</feature>
<proteinExistence type="inferred from homology"/>
<evidence type="ECO:0000256" key="4">
    <source>
        <dbReference type="ARBA" id="ARBA00022692"/>
    </source>
</evidence>
<dbReference type="PANTHER" id="PTHR19317:SF0">
    <property type="entry name" value="PRENYLATED RAB ACCEPTOR PROTEIN 1"/>
    <property type="match status" value="1"/>
</dbReference>
<keyword evidence="12" id="KW-1185">Reference proteome</keyword>
<dbReference type="AlphaFoldDB" id="A0A8J6L2H8"/>
<dbReference type="GO" id="GO:0016020">
    <property type="term" value="C:membrane"/>
    <property type="evidence" value="ECO:0007669"/>
    <property type="project" value="UniProtKB-SubCell"/>
</dbReference>
<evidence type="ECO:0000256" key="1">
    <source>
        <dbReference type="ARBA" id="ARBA00004141"/>
    </source>
</evidence>
<feature type="compositionally biased region" description="Low complexity" evidence="9">
    <location>
        <begin position="352"/>
        <end position="371"/>
    </location>
</feature>
<feature type="transmembrane region" description="Helical" evidence="10">
    <location>
        <begin position="83"/>
        <end position="110"/>
    </location>
</feature>
<feature type="region of interest" description="Disordered" evidence="9">
    <location>
        <begin position="349"/>
        <end position="371"/>
    </location>
</feature>
<evidence type="ECO:0000256" key="7">
    <source>
        <dbReference type="ARBA" id="ARBA00039293"/>
    </source>
</evidence>
<evidence type="ECO:0000313" key="12">
    <source>
        <dbReference type="Proteomes" id="UP000719412"/>
    </source>
</evidence>
<protein>
    <recommendedName>
        <fullName evidence="7">Prenylated Rab acceptor protein 1</fullName>
    </recommendedName>
    <alternativeName>
        <fullName evidence="8">PRA1 family protein 1</fullName>
    </alternativeName>
</protein>
<comment type="caution">
    <text evidence="11">The sequence shown here is derived from an EMBL/GenBank/DDBJ whole genome shotgun (WGS) entry which is preliminary data.</text>
</comment>
<accession>A0A8J6L2H8</accession>
<comment type="subcellular location">
    <subcellularLocation>
        <location evidence="2">Cytoplasmic vesicle</location>
        <location evidence="2">Secretory vesicle</location>
        <location evidence="2">Synaptic vesicle</location>
    </subcellularLocation>
    <subcellularLocation>
        <location evidence="1">Membrane</location>
        <topology evidence="1">Multi-pass membrane protein</topology>
    </subcellularLocation>
</comment>
<evidence type="ECO:0000256" key="3">
    <source>
        <dbReference type="ARBA" id="ARBA00006483"/>
    </source>
</evidence>
<organism evidence="11 12">
    <name type="scientific">Tenebrio molitor</name>
    <name type="common">Yellow mealworm beetle</name>
    <dbReference type="NCBI Taxonomy" id="7067"/>
    <lineage>
        <taxon>Eukaryota</taxon>
        <taxon>Metazoa</taxon>
        <taxon>Ecdysozoa</taxon>
        <taxon>Arthropoda</taxon>
        <taxon>Hexapoda</taxon>
        <taxon>Insecta</taxon>
        <taxon>Pterygota</taxon>
        <taxon>Neoptera</taxon>
        <taxon>Endopterygota</taxon>
        <taxon>Coleoptera</taxon>
        <taxon>Polyphaga</taxon>
        <taxon>Cucujiformia</taxon>
        <taxon>Tenebrionidae</taxon>
        <taxon>Tenebrio</taxon>
    </lineage>
</organism>
<dbReference type="Proteomes" id="UP000719412">
    <property type="component" value="Unassembled WGS sequence"/>
</dbReference>
<dbReference type="PANTHER" id="PTHR19317">
    <property type="entry name" value="PRENYLATED RAB ACCEPTOR 1-RELATED"/>
    <property type="match status" value="1"/>
</dbReference>
<evidence type="ECO:0000256" key="6">
    <source>
        <dbReference type="ARBA" id="ARBA00023136"/>
    </source>
</evidence>
<evidence type="ECO:0000256" key="8">
    <source>
        <dbReference type="ARBA" id="ARBA00043113"/>
    </source>
</evidence>
<comment type="similarity">
    <text evidence="3">Belongs to the PRA1 family.</text>
</comment>
<dbReference type="GO" id="GO:0005794">
    <property type="term" value="C:Golgi apparatus"/>
    <property type="evidence" value="ECO:0007669"/>
    <property type="project" value="TreeGrafter"/>
</dbReference>
<evidence type="ECO:0000256" key="9">
    <source>
        <dbReference type="SAM" id="MobiDB-lite"/>
    </source>
</evidence>
<dbReference type="Pfam" id="PF03208">
    <property type="entry name" value="PRA1"/>
    <property type="match status" value="1"/>
</dbReference>
<keyword evidence="6 10" id="KW-0472">Membrane</keyword>
<evidence type="ECO:0000313" key="11">
    <source>
        <dbReference type="EMBL" id="KAH0809244.1"/>
    </source>
</evidence>
<evidence type="ECO:0000256" key="5">
    <source>
        <dbReference type="ARBA" id="ARBA00022989"/>
    </source>
</evidence>
<dbReference type="GO" id="GO:0008021">
    <property type="term" value="C:synaptic vesicle"/>
    <property type="evidence" value="ECO:0007669"/>
    <property type="project" value="UniProtKB-SubCell"/>
</dbReference>
<evidence type="ECO:0000256" key="2">
    <source>
        <dbReference type="ARBA" id="ARBA00004234"/>
    </source>
</evidence>
<keyword evidence="4 10" id="KW-0812">Transmembrane</keyword>
<reference evidence="11" key="1">
    <citation type="journal article" date="2020" name="J Insects Food Feed">
        <title>The yellow mealworm (Tenebrio molitor) genome: a resource for the emerging insects as food and feed industry.</title>
        <authorList>
            <person name="Eriksson T."/>
            <person name="Andere A."/>
            <person name="Kelstrup H."/>
            <person name="Emery V."/>
            <person name="Picard C."/>
        </authorList>
    </citation>
    <scope>NUCLEOTIDE SEQUENCE</scope>
    <source>
        <strain evidence="11">Stoneville</strain>
        <tissue evidence="11">Whole head</tissue>
    </source>
</reference>
<feature type="transmembrane region" description="Helical" evidence="10">
    <location>
        <begin position="157"/>
        <end position="177"/>
    </location>
</feature>
<name>A0A8J6L2H8_TENMO</name>
<sequence length="406" mass="44241">MADVSVDVSGVMAPPSPPQKTAFPSFLQIPTQVPDPKEWFNQQRQNVRPWLLFLQTSNFKAPPSIPRLSKRIMRNVEYFQSNYLFVFLGLIVYCLITSPLILFAIAGSFYAGYRLNKRHQEKRIVLFKKELTLAQVYGLVVLCSMPVYYMVGAHGAMFWVLGASFFVITLHASFYNVDAIIAQGDDGFPLLEQEGASRTSCHSRNTRSLSPVRPSLSPPHSEMLYFLPSSFNSGPPFATPTPQFPLTFSMYFVCRSSAVISALRDFSSKCNLAPHSLSSTNSNGSPNSSLSSTAKSLCSFRTQVHAGWGSGSSSSSKMEASIGGSCARASSTLSEVIFGSSIFTSGGGVGGLSSTEGSTSSTIITSSSSGGNRDLSLITEPDSITRSFLSPRLIFCGRKLFRWEFL</sequence>
<dbReference type="EMBL" id="JABDTM020028254">
    <property type="protein sequence ID" value="KAH0809244.1"/>
    <property type="molecule type" value="Genomic_DNA"/>
</dbReference>
<evidence type="ECO:0000256" key="10">
    <source>
        <dbReference type="SAM" id="Phobius"/>
    </source>
</evidence>
<dbReference type="InterPro" id="IPR004895">
    <property type="entry name" value="Prenylated_rab_accept_PRA1"/>
</dbReference>
<gene>
    <name evidence="11" type="ORF">GEV33_013549</name>
</gene>
<keyword evidence="5 10" id="KW-1133">Transmembrane helix</keyword>